<comment type="caution">
    <text evidence="15">The sequence shown here is derived from an EMBL/GenBank/DDBJ whole genome shotgun (WGS) entry which is preliminary data.</text>
</comment>
<dbReference type="AlphaFoldDB" id="A0A433TBF0"/>
<evidence type="ECO:0000259" key="14">
    <source>
        <dbReference type="PROSITE" id="PS50262"/>
    </source>
</evidence>
<evidence type="ECO:0000256" key="12">
    <source>
        <dbReference type="SAM" id="MobiDB-lite"/>
    </source>
</evidence>
<dbReference type="PRINTS" id="PR01565">
    <property type="entry name" value="NEUROMEDINUR"/>
</dbReference>
<dbReference type="InterPro" id="IPR017452">
    <property type="entry name" value="GPCR_Rhodpsn_7TM"/>
</dbReference>
<dbReference type="Pfam" id="PF00001">
    <property type="entry name" value="7tm_1"/>
    <property type="match status" value="1"/>
</dbReference>
<keyword evidence="10 11" id="KW-0807">Transducer</keyword>
<evidence type="ECO:0000313" key="16">
    <source>
        <dbReference type="Proteomes" id="UP000271974"/>
    </source>
</evidence>
<dbReference type="InterPro" id="IPR000276">
    <property type="entry name" value="GPCR_Rhodpsn"/>
</dbReference>
<evidence type="ECO:0000256" key="2">
    <source>
        <dbReference type="ARBA" id="ARBA00022475"/>
    </source>
</evidence>
<feature type="region of interest" description="Disordered" evidence="12">
    <location>
        <begin position="721"/>
        <end position="745"/>
    </location>
</feature>
<feature type="transmembrane region" description="Helical" evidence="13">
    <location>
        <begin position="396"/>
        <end position="415"/>
    </location>
</feature>
<dbReference type="GO" id="GO:0005886">
    <property type="term" value="C:plasma membrane"/>
    <property type="evidence" value="ECO:0007669"/>
    <property type="project" value="UniProtKB-SubCell"/>
</dbReference>
<dbReference type="STRING" id="188477.A0A433TBF0"/>
<sequence length="836" mass="92215">MDNARTILLLRQLTSTTAVTPPLVVHEPSLDSAYESNNHALELAVTVTVQVQNALAANNTTDIDALLVDKLGPRRKDMVSAVLLTIVYSLIFLSGVIGNVCTCLVIAKTHSMQTTTNYYLFSLAVSDLLLILIGLPPELYSIWEAYPWRLGETFCYLRQTVLESTSYASSYASVLTITSFTVERYLAICHPLLAHKISALSRAVKIIISIWTVSLLLAVPYAVHTRLYNEVYIPDSDIPIPESLVCSIPYHFLEGFMYYMFQISTFLFFIGPVTVIIILYILIGLALRRSPLNRGSADDTPYSSIKSSSSNLPHQPRKTVIRMLVAVTVAFIVCWAPFHAQRLMVLYVPKWTPELLAVQSHIFYISGVLYFVSATVNPILYNVISKRYRAAFKQTIFPCCFYVLPSVMRVLVVSAHRSRPGVQHTLSMARHSERYSKAQALVVLRNEGDQVKMVYSNACPGCLCPQTIFPCCFSRPGVQHTLSMARHSERYSKAQALVVLRNEGDQVKMVYRQDSAEPVTTYDTISLGPNRRRTLSSDGAPFMEKDKRRMSSTHDKRKKSPPTTNGSVRSLHLNGNSGGTDVTTNLARQDSNPLVFGCRSLDLKKSAERTRSNGEECIQLLEKEQSKNHEMRESTARGNVGSGECIVRANKKPLKSCLRHSRNDSTESYYVIENPSVGDVSGLPSTALKPENGSFAKSCSISALTSPLETLTEALSADALPNLTSSSKPQSARTSSSGRKNGASHDIQLGYKDSVSNVWQVIAVACAEEGWGKGRNIAVVCVNSLGDTKSFSIYLIQKQVSYKELAQTAEDEGKKSAIAALAAPVSPSVWLDVSII</sequence>
<dbReference type="PANTHER" id="PTHR24243">
    <property type="entry name" value="G-PROTEIN COUPLED RECEPTOR"/>
    <property type="match status" value="1"/>
</dbReference>
<feature type="transmembrane region" description="Helical" evidence="13">
    <location>
        <begin position="259"/>
        <end position="287"/>
    </location>
</feature>
<evidence type="ECO:0000256" key="9">
    <source>
        <dbReference type="ARBA" id="ARBA00023180"/>
    </source>
</evidence>
<keyword evidence="9" id="KW-0325">Glycoprotein</keyword>
<keyword evidence="4 13" id="KW-1133">Transmembrane helix</keyword>
<keyword evidence="5 11" id="KW-0297">G-protein coupled receptor</keyword>
<evidence type="ECO:0000256" key="6">
    <source>
        <dbReference type="ARBA" id="ARBA00023136"/>
    </source>
</evidence>
<dbReference type="InterPro" id="IPR005390">
    <property type="entry name" value="NeuromedU_rcpt"/>
</dbReference>
<evidence type="ECO:0000256" key="4">
    <source>
        <dbReference type="ARBA" id="ARBA00022989"/>
    </source>
</evidence>
<evidence type="ECO:0000313" key="15">
    <source>
        <dbReference type="EMBL" id="RUS78866.1"/>
    </source>
</evidence>
<feature type="compositionally biased region" description="Polar residues" evidence="12">
    <location>
        <begin position="561"/>
        <end position="579"/>
    </location>
</feature>
<dbReference type="Gene3D" id="1.20.1070.10">
    <property type="entry name" value="Rhodopsin 7-helix transmembrane proteins"/>
    <property type="match status" value="1"/>
</dbReference>
<dbReference type="PRINTS" id="PR00237">
    <property type="entry name" value="GPCRRHODOPSN"/>
</dbReference>
<keyword evidence="16" id="KW-1185">Reference proteome</keyword>
<dbReference type="SUPFAM" id="SSF81321">
    <property type="entry name" value="Family A G protein-coupled receptor-like"/>
    <property type="match status" value="1"/>
</dbReference>
<keyword evidence="7" id="KW-1015">Disulfide bond</keyword>
<feature type="domain" description="G-protein coupled receptors family 1 profile" evidence="14">
    <location>
        <begin position="98"/>
        <end position="381"/>
    </location>
</feature>
<feature type="compositionally biased region" description="Polar residues" evidence="12">
    <location>
        <begin position="722"/>
        <end position="739"/>
    </location>
</feature>
<comment type="subcellular location">
    <subcellularLocation>
        <location evidence="1">Cell membrane</location>
        <topology evidence="1">Multi-pass membrane protein</topology>
    </subcellularLocation>
</comment>
<evidence type="ECO:0000256" key="5">
    <source>
        <dbReference type="ARBA" id="ARBA00023040"/>
    </source>
</evidence>
<evidence type="ECO:0000256" key="10">
    <source>
        <dbReference type="ARBA" id="ARBA00023224"/>
    </source>
</evidence>
<dbReference type="Proteomes" id="UP000271974">
    <property type="component" value="Unassembled WGS sequence"/>
</dbReference>
<dbReference type="PROSITE" id="PS50262">
    <property type="entry name" value="G_PROTEIN_RECEP_F1_2"/>
    <property type="match status" value="1"/>
</dbReference>
<protein>
    <recommendedName>
        <fullName evidence="14">G-protein coupled receptors family 1 profile domain-containing protein</fullName>
    </recommendedName>
</protein>
<feature type="compositionally biased region" description="Basic and acidic residues" evidence="12">
    <location>
        <begin position="543"/>
        <end position="554"/>
    </location>
</feature>
<evidence type="ECO:0000256" key="8">
    <source>
        <dbReference type="ARBA" id="ARBA00023170"/>
    </source>
</evidence>
<dbReference type="OrthoDB" id="5962705at2759"/>
<feature type="transmembrane region" description="Helical" evidence="13">
    <location>
        <begin position="361"/>
        <end position="384"/>
    </location>
</feature>
<organism evidence="15 16">
    <name type="scientific">Elysia chlorotica</name>
    <name type="common">Eastern emerald elysia</name>
    <name type="synonym">Sea slug</name>
    <dbReference type="NCBI Taxonomy" id="188477"/>
    <lineage>
        <taxon>Eukaryota</taxon>
        <taxon>Metazoa</taxon>
        <taxon>Spiralia</taxon>
        <taxon>Lophotrochozoa</taxon>
        <taxon>Mollusca</taxon>
        <taxon>Gastropoda</taxon>
        <taxon>Heterobranchia</taxon>
        <taxon>Euthyneura</taxon>
        <taxon>Panpulmonata</taxon>
        <taxon>Sacoglossa</taxon>
        <taxon>Placobranchoidea</taxon>
        <taxon>Plakobranchidae</taxon>
        <taxon>Elysia</taxon>
    </lineage>
</organism>
<comment type="similarity">
    <text evidence="11">Belongs to the G-protein coupled receptor 1 family.</text>
</comment>
<keyword evidence="3 11" id="KW-0812">Transmembrane</keyword>
<accession>A0A433TBF0</accession>
<evidence type="ECO:0000256" key="7">
    <source>
        <dbReference type="ARBA" id="ARBA00023157"/>
    </source>
</evidence>
<feature type="transmembrane region" description="Helical" evidence="13">
    <location>
        <begin position="81"/>
        <end position="107"/>
    </location>
</feature>
<feature type="transmembrane region" description="Helical" evidence="13">
    <location>
        <begin position="119"/>
        <end position="140"/>
    </location>
</feature>
<keyword evidence="2" id="KW-1003">Cell membrane</keyword>
<dbReference type="GO" id="GO:0001607">
    <property type="term" value="F:neuromedin U receptor activity"/>
    <property type="evidence" value="ECO:0007669"/>
    <property type="project" value="InterPro"/>
</dbReference>
<keyword evidence="8 11" id="KW-0675">Receptor</keyword>
<name>A0A433TBF0_ELYCH</name>
<proteinExistence type="inferred from homology"/>
<evidence type="ECO:0000256" key="13">
    <source>
        <dbReference type="SAM" id="Phobius"/>
    </source>
</evidence>
<reference evidence="15 16" key="1">
    <citation type="submission" date="2019-01" db="EMBL/GenBank/DDBJ databases">
        <title>A draft genome assembly of the solar-powered sea slug Elysia chlorotica.</title>
        <authorList>
            <person name="Cai H."/>
            <person name="Li Q."/>
            <person name="Fang X."/>
            <person name="Li J."/>
            <person name="Curtis N.E."/>
            <person name="Altenburger A."/>
            <person name="Shibata T."/>
            <person name="Feng M."/>
            <person name="Maeda T."/>
            <person name="Schwartz J.A."/>
            <person name="Shigenobu S."/>
            <person name="Lundholm N."/>
            <person name="Nishiyama T."/>
            <person name="Yang H."/>
            <person name="Hasebe M."/>
            <person name="Li S."/>
            <person name="Pierce S.K."/>
            <person name="Wang J."/>
        </authorList>
    </citation>
    <scope>NUCLEOTIDE SEQUENCE [LARGE SCALE GENOMIC DNA]</scope>
    <source>
        <strain evidence="15">EC2010</strain>
        <tissue evidence="15">Whole organism of an adult</tissue>
    </source>
</reference>
<dbReference type="PROSITE" id="PS00237">
    <property type="entry name" value="G_PROTEIN_RECEP_F1_1"/>
    <property type="match status" value="1"/>
</dbReference>
<evidence type="ECO:0000256" key="3">
    <source>
        <dbReference type="ARBA" id="ARBA00022692"/>
    </source>
</evidence>
<dbReference type="PANTHER" id="PTHR24243:SF208">
    <property type="entry name" value="PYROKININ-1 RECEPTOR"/>
    <property type="match status" value="1"/>
</dbReference>
<evidence type="ECO:0000256" key="1">
    <source>
        <dbReference type="ARBA" id="ARBA00004651"/>
    </source>
</evidence>
<feature type="transmembrane region" description="Helical" evidence="13">
    <location>
        <begin position="320"/>
        <end position="341"/>
    </location>
</feature>
<keyword evidence="6 13" id="KW-0472">Membrane</keyword>
<evidence type="ECO:0000256" key="11">
    <source>
        <dbReference type="RuleBase" id="RU000688"/>
    </source>
</evidence>
<dbReference type="EMBL" id="RQTK01000485">
    <property type="protein sequence ID" value="RUS78866.1"/>
    <property type="molecule type" value="Genomic_DNA"/>
</dbReference>
<feature type="transmembrane region" description="Helical" evidence="13">
    <location>
        <begin position="203"/>
        <end position="223"/>
    </location>
</feature>
<gene>
    <name evidence="15" type="ORF">EGW08_013371</name>
</gene>
<feature type="region of interest" description="Disordered" evidence="12">
    <location>
        <begin position="522"/>
        <end position="579"/>
    </location>
</feature>